<keyword evidence="1" id="KW-0678">Repressor</keyword>
<organism evidence="2 3">
    <name type="scientific">Psychrosphaera aquimarina</name>
    <dbReference type="NCBI Taxonomy" id="2044854"/>
    <lineage>
        <taxon>Bacteria</taxon>
        <taxon>Pseudomonadati</taxon>
        <taxon>Pseudomonadota</taxon>
        <taxon>Gammaproteobacteria</taxon>
        <taxon>Alteromonadales</taxon>
        <taxon>Pseudoalteromonadaceae</taxon>
        <taxon>Psychrosphaera</taxon>
    </lineage>
</organism>
<keyword evidence="3" id="KW-1185">Reference proteome</keyword>
<accession>A0ABU3R0Z1</accession>
<keyword evidence="1" id="KW-0804">Transcription</keyword>
<evidence type="ECO:0000313" key="3">
    <source>
        <dbReference type="Proteomes" id="UP001257914"/>
    </source>
</evidence>
<name>A0ABU3R0Z1_9GAMM</name>
<gene>
    <name evidence="2" type="ORF">RT723_10160</name>
</gene>
<dbReference type="Proteomes" id="UP001257914">
    <property type="component" value="Unassembled WGS sequence"/>
</dbReference>
<reference evidence="2 3" key="1">
    <citation type="submission" date="2023-10" db="EMBL/GenBank/DDBJ databases">
        <title>Psychrosphaera aquimaarina strain SW33 isolated from seawater.</title>
        <authorList>
            <person name="Bayburt H."/>
            <person name="Kim J.M."/>
            <person name="Choi B.J."/>
            <person name="Jeon C.O."/>
        </authorList>
    </citation>
    <scope>NUCLEOTIDE SEQUENCE [LARGE SCALE GENOMIC DNA]</scope>
    <source>
        <strain evidence="2 3">KCTC 52743</strain>
    </source>
</reference>
<dbReference type="PIRSF" id="PIRSF028103">
    <property type="entry name" value="GcvR"/>
    <property type="match status" value="1"/>
</dbReference>
<dbReference type="InterPro" id="IPR016867">
    <property type="entry name" value="GcvR"/>
</dbReference>
<dbReference type="InterPro" id="IPR050990">
    <property type="entry name" value="UPF0237/GcvR_regulator"/>
</dbReference>
<keyword evidence="1" id="KW-0963">Cytoplasm</keyword>
<dbReference type="RefSeq" id="WP_216053736.1">
    <property type="nucleotide sequence ID" value="NZ_JAWCUA010000007.1"/>
</dbReference>
<evidence type="ECO:0000256" key="1">
    <source>
        <dbReference type="PIRNR" id="PIRNR028103"/>
    </source>
</evidence>
<sequence length="168" mass="18197">MKRLILTVIGKDRLGLVEILSNTLVEHNANWLVSNLSHLSGYFAGVVEIEVAEDNLEILTSALTQIDELKIDIHDDLGEELPEGQEIEFVITGNDRKGIVQELASIITHKGGSIIHFTSSRQTAPNWGGGLFHAVAKVYLPVGMNADVIAEALEGLASDIIVDLDEAC</sequence>
<dbReference type="Pfam" id="PF13740">
    <property type="entry name" value="ACT_6"/>
    <property type="match status" value="1"/>
</dbReference>
<comment type="caution">
    <text evidence="2">The sequence shown here is derived from an EMBL/GenBank/DDBJ whole genome shotgun (WGS) entry which is preliminary data.</text>
</comment>
<protein>
    <recommendedName>
        <fullName evidence="1">Glycine cleavage system transcriptional repressor</fullName>
    </recommendedName>
</protein>
<dbReference type="EMBL" id="JAWCUA010000007">
    <property type="protein sequence ID" value="MDU0113351.1"/>
    <property type="molecule type" value="Genomic_DNA"/>
</dbReference>
<dbReference type="PANTHER" id="PTHR34875:SF6">
    <property type="entry name" value="UPF0237 PROTEIN MJ1558"/>
    <property type="match status" value="1"/>
</dbReference>
<dbReference type="PANTHER" id="PTHR34875">
    <property type="entry name" value="UPF0237 PROTEIN MJ1558"/>
    <property type="match status" value="1"/>
</dbReference>
<proteinExistence type="predicted"/>
<comment type="subcellular location">
    <subcellularLocation>
        <location evidence="1">Cytoplasm</location>
    </subcellularLocation>
</comment>
<evidence type="ECO:0000313" key="2">
    <source>
        <dbReference type="EMBL" id="MDU0113351.1"/>
    </source>
</evidence>